<dbReference type="Proteomes" id="UP000028981">
    <property type="component" value="Unassembled WGS sequence"/>
</dbReference>
<feature type="region of interest" description="Disordered" evidence="1">
    <location>
        <begin position="1"/>
        <end position="60"/>
    </location>
</feature>
<comment type="caution">
    <text evidence="2">The sequence shown here is derived from an EMBL/GenBank/DDBJ whole genome shotgun (WGS) entry which is preliminary data.</text>
</comment>
<dbReference type="OrthoDB" id="7949367at2"/>
<evidence type="ECO:0000313" key="2">
    <source>
        <dbReference type="EMBL" id="KFL28425.1"/>
    </source>
</evidence>
<evidence type="ECO:0000256" key="1">
    <source>
        <dbReference type="SAM" id="MobiDB-lite"/>
    </source>
</evidence>
<name>A0A087LUX2_9HYPH</name>
<dbReference type="AlphaFoldDB" id="A0A087LUX2"/>
<reference evidence="2 3" key="1">
    <citation type="submission" date="2014-08" db="EMBL/GenBank/DDBJ databases">
        <authorList>
            <person name="Hassan Y.I."/>
            <person name="Lepp D."/>
            <person name="Zhou T."/>
        </authorList>
    </citation>
    <scope>NUCLEOTIDE SEQUENCE [LARGE SCALE GENOMIC DNA]</scope>
    <source>
        <strain evidence="2 3">IFO13584</strain>
    </source>
</reference>
<accession>A0A087LUX2</accession>
<sequence>MSARIAPRANTMGIAFSPHLPRFLRQDKREDQSGSNKGRKNEAEPQALPAGSGGVAEGSLPPQTIFEAALLGNQQAIDPPNLYEVARRLRNEWSPPTYGFHLTDKII</sequence>
<proteinExistence type="predicted"/>
<protein>
    <submittedName>
        <fullName evidence="2">Uncharacterized protein</fullName>
    </submittedName>
</protein>
<dbReference type="RefSeq" id="WP_035087488.1">
    <property type="nucleotide sequence ID" value="NZ_JQGC01000035.1"/>
</dbReference>
<dbReference type="EMBL" id="JQGC01000035">
    <property type="protein sequence ID" value="KFL28425.1"/>
    <property type="molecule type" value="Genomic_DNA"/>
</dbReference>
<gene>
    <name evidence="2" type="ORF">JP75_24485</name>
</gene>
<organism evidence="2 3">
    <name type="scientific">Devosia riboflavina</name>
    <dbReference type="NCBI Taxonomy" id="46914"/>
    <lineage>
        <taxon>Bacteria</taxon>
        <taxon>Pseudomonadati</taxon>
        <taxon>Pseudomonadota</taxon>
        <taxon>Alphaproteobacteria</taxon>
        <taxon>Hyphomicrobiales</taxon>
        <taxon>Devosiaceae</taxon>
        <taxon>Devosia</taxon>
    </lineage>
</organism>
<keyword evidence="3" id="KW-1185">Reference proteome</keyword>
<evidence type="ECO:0000313" key="3">
    <source>
        <dbReference type="Proteomes" id="UP000028981"/>
    </source>
</evidence>